<evidence type="ECO:0000256" key="1">
    <source>
        <dbReference type="ARBA" id="ARBA00004141"/>
    </source>
</evidence>
<keyword evidence="5" id="KW-0472">Membrane</keyword>
<keyword evidence="4" id="KW-1133">Transmembrane helix</keyword>
<sequence length="198" mass="22328">MCIAGVAVLGDIFLQSCQNLHLRALTDSCTHFGIAVFSWMSVELNCRQQNVCTKKCLFESIFCGFLSSAVDLDHFICAASFKLKAAVSLSSRPFLHCTTIPIIVLLVLHMSSRIFFKSERLKTLLRDLGWIQAIALVSHHLRDGHRRGIWICPFGSIKYPYVVYIPFTLLVCFTVAKARQILDRNLNKTLKIPSCFDA</sequence>
<dbReference type="GO" id="GO:0016020">
    <property type="term" value="C:membrane"/>
    <property type="evidence" value="ECO:0007669"/>
    <property type="project" value="UniProtKB-SubCell"/>
</dbReference>
<proteinExistence type="predicted"/>
<accession>A0AA88HXW6</accession>
<evidence type="ECO:0000313" key="7">
    <source>
        <dbReference type="Proteomes" id="UP001187531"/>
    </source>
</evidence>
<dbReference type="Proteomes" id="UP001187531">
    <property type="component" value="Unassembled WGS sequence"/>
</dbReference>
<evidence type="ECO:0000313" key="6">
    <source>
        <dbReference type="EMBL" id="KAK2717183.1"/>
    </source>
</evidence>
<evidence type="ECO:0000256" key="5">
    <source>
        <dbReference type="ARBA" id="ARBA00023136"/>
    </source>
</evidence>
<dbReference type="InterPro" id="IPR026572">
    <property type="entry name" value="TMEM267"/>
</dbReference>
<organism evidence="6 7">
    <name type="scientific">Artemia franciscana</name>
    <name type="common">Brine shrimp</name>
    <name type="synonym">Artemia sanfranciscana</name>
    <dbReference type="NCBI Taxonomy" id="6661"/>
    <lineage>
        <taxon>Eukaryota</taxon>
        <taxon>Metazoa</taxon>
        <taxon>Ecdysozoa</taxon>
        <taxon>Arthropoda</taxon>
        <taxon>Crustacea</taxon>
        <taxon>Branchiopoda</taxon>
        <taxon>Anostraca</taxon>
        <taxon>Artemiidae</taxon>
        <taxon>Artemia</taxon>
    </lineage>
</organism>
<comment type="subcellular location">
    <subcellularLocation>
        <location evidence="1">Membrane</location>
        <topology evidence="1">Multi-pass membrane protein</topology>
    </subcellularLocation>
</comment>
<gene>
    <name evidence="6" type="ORF">QYM36_007332</name>
</gene>
<comment type="caution">
    <text evidence="6">The sequence shown here is derived from an EMBL/GenBank/DDBJ whole genome shotgun (WGS) entry which is preliminary data.</text>
</comment>
<dbReference type="PANTHER" id="PTHR13628:SF1">
    <property type="entry name" value="TRANSMEMBRANE PROTEIN 267"/>
    <property type="match status" value="1"/>
</dbReference>
<protein>
    <recommendedName>
        <fullName evidence="2">Transmembrane protein 267</fullName>
    </recommendedName>
</protein>
<dbReference type="AlphaFoldDB" id="A0AA88HXW6"/>
<keyword evidence="3" id="KW-0812">Transmembrane</keyword>
<evidence type="ECO:0000256" key="4">
    <source>
        <dbReference type="ARBA" id="ARBA00022989"/>
    </source>
</evidence>
<name>A0AA88HXW6_ARTSF</name>
<dbReference type="EMBL" id="JAVRJZ010000011">
    <property type="protein sequence ID" value="KAK2717184.1"/>
    <property type="molecule type" value="Genomic_DNA"/>
</dbReference>
<dbReference type="EMBL" id="JAVRJZ010000011">
    <property type="protein sequence ID" value="KAK2717185.1"/>
    <property type="molecule type" value="Genomic_DNA"/>
</dbReference>
<evidence type="ECO:0000256" key="2">
    <source>
        <dbReference type="ARBA" id="ARBA00013977"/>
    </source>
</evidence>
<dbReference type="PANTHER" id="PTHR13628">
    <property type="entry name" value="TRANSMEMBRANE PROTEIN 267"/>
    <property type="match status" value="1"/>
</dbReference>
<dbReference type="EMBL" id="JAVRJZ010000011">
    <property type="protein sequence ID" value="KAK2717183.1"/>
    <property type="molecule type" value="Genomic_DNA"/>
</dbReference>
<keyword evidence="7" id="KW-1185">Reference proteome</keyword>
<reference evidence="6" key="1">
    <citation type="submission" date="2023-07" db="EMBL/GenBank/DDBJ databases">
        <title>Chromosome-level genome assembly of Artemia franciscana.</title>
        <authorList>
            <person name="Jo E."/>
        </authorList>
    </citation>
    <scope>NUCLEOTIDE SEQUENCE</scope>
    <source>
        <tissue evidence="6">Whole body</tissue>
    </source>
</reference>
<evidence type="ECO:0000256" key="3">
    <source>
        <dbReference type="ARBA" id="ARBA00022692"/>
    </source>
</evidence>